<dbReference type="EMBL" id="JAFNEN010000212">
    <property type="protein sequence ID" value="KAG8189560.1"/>
    <property type="molecule type" value="Genomic_DNA"/>
</dbReference>
<sequence>MLVHTGEKPYSCDVCQKRFSSEGHLKFAPPIDSQAASAGTPCCPSCRENVKRSRFEYQSKAVPPQFDLSVFQKVGYEKAHSYPCRTRTYL</sequence>
<dbReference type="SUPFAM" id="SSF57667">
    <property type="entry name" value="beta-beta-alpha zinc fingers"/>
    <property type="match status" value="1"/>
</dbReference>
<evidence type="ECO:0000256" key="3">
    <source>
        <dbReference type="ARBA" id="ARBA00022771"/>
    </source>
</evidence>
<gene>
    <name evidence="5" type="ORF">JTE90_026604</name>
</gene>
<dbReference type="FunFam" id="3.30.160.60:FF:001049">
    <property type="entry name" value="zinc finger protein 319"/>
    <property type="match status" value="1"/>
</dbReference>
<accession>A0AAV6V183</accession>
<evidence type="ECO:0000256" key="2">
    <source>
        <dbReference type="ARBA" id="ARBA00022737"/>
    </source>
</evidence>
<keyword evidence="1" id="KW-0479">Metal-binding</keyword>
<keyword evidence="6" id="KW-1185">Reference proteome</keyword>
<protein>
    <submittedName>
        <fullName evidence="5">Uncharacterized protein</fullName>
    </submittedName>
</protein>
<evidence type="ECO:0000256" key="1">
    <source>
        <dbReference type="ARBA" id="ARBA00022723"/>
    </source>
</evidence>
<keyword evidence="2" id="KW-0677">Repeat</keyword>
<dbReference type="AlphaFoldDB" id="A0AAV6V183"/>
<dbReference type="Proteomes" id="UP000827092">
    <property type="component" value="Unassembled WGS sequence"/>
</dbReference>
<reference evidence="5 6" key="1">
    <citation type="journal article" date="2022" name="Nat. Ecol. Evol.">
        <title>A masculinizing supergene underlies an exaggerated male reproductive morph in a spider.</title>
        <authorList>
            <person name="Hendrickx F."/>
            <person name="De Corte Z."/>
            <person name="Sonet G."/>
            <person name="Van Belleghem S.M."/>
            <person name="Kostlbacher S."/>
            <person name="Vangestel C."/>
        </authorList>
    </citation>
    <scope>NUCLEOTIDE SEQUENCE [LARGE SCALE GENOMIC DNA]</scope>
    <source>
        <strain evidence="5">W744_W776</strain>
    </source>
</reference>
<evidence type="ECO:0000256" key="4">
    <source>
        <dbReference type="ARBA" id="ARBA00022833"/>
    </source>
</evidence>
<dbReference type="InterPro" id="IPR036236">
    <property type="entry name" value="Znf_C2H2_sf"/>
</dbReference>
<proteinExistence type="predicted"/>
<dbReference type="Gene3D" id="3.30.160.60">
    <property type="entry name" value="Classic Zinc Finger"/>
    <property type="match status" value="1"/>
</dbReference>
<evidence type="ECO:0000313" key="5">
    <source>
        <dbReference type="EMBL" id="KAG8189560.1"/>
    </source>
</evidence>
<keyword evidence="4" id="KW-0862">Zinc</keyword>
<keyword evidence="3" id="KW-0863">Zinc-finger</keyword>
<name>A0AAV6V183_9ARAC</name>
<comment type="caution">
    <text evidence="5">The sequence shown here is derived from an EMBL/GenBank/DDBJ whole genome shotgun (WGS) entry which is preliminary data.</text>
</comment>
<organism evidence="5 6">
    <name type="scientific">Oedothorax gibbosus</name>
    <dbReference type="NCBI Taxonomy" id="931172"/>
    <lineage>
        <taxon>Eukaryota</taxon>
        <taxon>Metazoa</taxon>
        <taxon>Ecdysozoa</taxon>
        <taxon>Arthropoda</taxon>
        <taxon>Chelicerata</taxon>
        <taxon>Arachnida</taxon>
        <taxon>Araneae</taxon>
        <taxon>Araneomorphae</taxon>
        <taxon>Entelegynae</taxon>
        <taxon>Araneoidea</taxon>
        <taxon>Linyphiidae</taxon>
        <taxon>Erigoninae</taxon>
        <taxon>Oedothorax</taxon>
    </lineage>
</organism>
<evidence type="ECO:0000313" key="6">
    <source>
        <dbReference type="Proteomes" id="UP000827092"/>
    </source>
</evidence>
<dbReference type="GO" id="GO:0008270">
    <property type="term" value="F:zinc ion binding"/>
    <property type="evidence" value="ECO:0007669"/>
    <property type="project" value="UniProtKB-KW"/>
</dbReference>